<dbReference type="Gene3D" id="2.60.40.1630">
    <property type="entry name" value="bacillus anthracis domain"/>
    <property type="match status" value="1"/>
</dbReference>
<evidence type="ECO:0000259" key="1">
    <source>
        <dbReference type="Pfam" id="PF13786"/>
    </source>
</evidence>
<dbReference type="Proteomes" id="UP000430345">
    <property type="component" value="Unassembled WGS sequence"/>
</dbReference>
<feature type="domain" description="DUF4179" evidence="1">
    <location>
        <begin position="36"/>
        <end position="126"/>
    </location>
</feature>
<comment type="caution">
    <text evidence="2">The sequence shown here is derived from an EMBL/GenBank/DDBJ whole genome shotgun (WGS) entry which is preliminary data.</text>
</comment>
<dbReference type="InterPro" id="IPR018184">
    <property type="entry name" value="Integrin_alpha_C_CS"/>
</dbReference>
<dbReference type="AlphaFoldDB" id="A0A6I1MKL6"/>
<dbReference type="OrthoDB" id="1748051at2"/>
<sequence length="475" mass="53762">MKDDLKESIKIPEGLDKAILGGFNKGKNEKQKIKKISFLKKTAMVAGIAVCTTLTATTINPNIVKAIPGMKKIIQLFKNDGNGESLEKYIEFSTSLQMSKTDNGITVSLEDVVVDDNKFLLTLIIEGDKLIGDNIAIEVRPKINEEPIIDVRSTVKKLGDNKVAVITTGNTSNIQLNDEANLQILIGGVLLYTPTFKEINGDWKMNVKVKKQEALKHSFVNNNEETMLLDDIRIKTGDLIVSKLGVTIKLKGNVGTEKNKEDFSKIKYMIKNDKKQDLIIDIIDGKINPSTGDFYATLEILSDISDSKYLEIMPIIFNDYNQFKDGENGYTLCELVPSENTKLYSEIITIDKIHYIIDKEKTFVSLDELIGTTIEINNITKVTIKNIENINDETKITVQHEGILDSYDIHNLTFIDSELNAYRQEKHENITVFYGKDETTIAIPKLDNNKKYKIGFFKRPDYKIYEKNKVRLDLE</sequence>
<evidence type="ECO:0000313" key="2">
    <source>
        <dbReference type="EMBL" id="MPQ42677.1"/>
    </source>
</evidence>
<dbReference type="InterPro" id="IPR025436">
    <property type="entry name" value="DUF4179"/>
</dbReference>
<keyword evidence="3" id="KW-1185">Reference proteome</keyword>
<dbReference type="RefSeq" id="WP_152887519.1">
    <property type="nucleotide sequence ID" value="NZ_WHJC01000016.1"/>
</dbReference>
<protein>
    <submittedName>
        <fullName evidence="2">DUF4179 domain-containing protein</fullName>
    </submittedName>
</protein>
<gene>
    <name evidence="2" type="ORF">GBZ86_02760</name>
</gene>
<reference evidence="2 3" key="1">
    <citation type="submission" date="2019-10" db="EMBL/GenBank/DDBJ databases">
        <title>The Genome Sequence of Clostridium tarantellae Isolated from Fish Brain.</title>
        <authorList>
            <person name="Bano L."/>
            <person name="Kiel M."/>
            <person name="Sales G."/>
            <person name="Doxey A.C."/>
            <person name="Mansfield M.J."/>
            <person name="Schiavone M."/>
            <person name="Rossetto O."/>
            <person name="Pirazzini M."/>
            <person name="Dobrindt U."/>
            <person name="Montecucco C."/>
        </authorList>
    </citation>
    <scope>NUCLEOTIDE SEQUENCE [LARGE SCALE GENOMIC DNA]</scope>
    <source>
        <strain evidence="2 3">DSM 3997</strain>
    </source>
</reference>
<organism evidence="2 3">
    <name type="scientific">Clostridium tarantellae</name>
    <dbReference type="NCBI Taxonomy" id="39493"/>
    <lineage>
        <taxon>Bacteria</taxon>
        <taxon>Bacillati</taxon>
        <taxon>Bacillota</taxon>
        <taxon>Clostridia</taxon>
        <taxon>Eubacteriales</taxon>
        <taxon>Clostridiaceae</taxon>
        <taxon>Clostridium</taxon>
    </lineage>
</organism>
<evidence type="ECO:0000313" key="3">
    <source>
        <dbReference type="Proteomes" id="UP000430345"/>
    </source>
</evidence>
<dbReference type="Pfam" id="PF13786">
    <property type="entry name" value="DUF4179"/>
    <property type="match status" value="1"/>
</dbReference>
<accession>A0A6I1MKL6</accession>
<proteinExistence type="predicted"/>
<dbReference type="EMBL" id="WHJC01000016">
    <property type="protein sequence ID" value="MPQ42677.1"/>
    <property type="molecule type" value="Genomic_DNA"/>
</dbReference>
<dbReference type="PROSITE" id="PS00242">
    <property type="entry name" value="INTEGRIN_ALPHA"/>
    <property type="match status" value="1"/>
</dbReference>
<name>A0A6I1MKL6_9CLOT</name>